<dbReference type="EMBL" id="CAUYUJ010018509">
    <property type="protein sequence ID" value="CAK0884161.1"/>
    <property type="molecule type" value="Genomic_DNA"/>
</dbReference>
<comment type="caution">
    <text evidence="2">The sequence shown here is derived from an EMBL/GenBank/DDBJ whole genome shotgun (WGS) entry which is preliminary data.</text>
</comment>
<evidence type="ECO:0000313" key="2">
    <source>
        <dbReference type="EMBL" id="CAK0884161.1"/>
    </source>
</evidence>
<dbReference type="CDD" id="cd00038">
    <property type="entry name" value="CAP_ED"/>
    <property type="match status" value="2"/>
</dbReference>
<dbReference type="SMART" id="SM00100">
    <property type="entry name" value="cNMP"/>
    <property type="match status" value="2"/>
</dbReference>
<organism evidence="2 3">
    <name type="scientific">Prorocentrum cordatum</name>
    <dbReference type="NCBI Taxonomy" id="2364126"/>
    <lineage>
        <taxon>Eukaryota</taxon>
        <taxon>Sar</taxon>
        <taxon>Alveolata</taxon>
        <taxon>Dinophyceae</taxon>
        <taxon>Prorocentrales</taxon>
        <taxon>Prorocentraceae</taxon>
        <taxon>Prorocentrum</taxon>
    </lineage>
</organism>
<proteinExistence type="predicted"/>
<sequence length="269" mass="29633">MRGLALVAKLPIFAKLEASEYPVLVAAFTSSEHEPGEVLVQRGEPGRELLLIDGGRASVSVPQRGQEVEVQVLGSGDVLGQDNLLSPDQGPPWSATVHVVERLRAWRLEASEFERLGFRSRIALRRRLAEHQPSVPSWRRGLRPAADRGLVDVPPKTDEEKAFLRKAVRANRVLGPLVCNLAEDALDGLVRSAQKQSFARGSQIIKQGQTDVEFFYVIEQGSVAVLKDRELVQALGAGDSFGERAIVYREPRMTTVKALSDATIWTVPR</sequence>
<gene>
    <name evidence="2" type="ORF">PCOR1329_LOCUS66178</name>
</gene>
<protein>
    <recommendedName>
        <fullName evidence="1">Cyclic nucleotide-binding domain-containing protein</fullName>
    </recommendedName>
</protein>
<accession>A0ABN9WG19</accession>
<dbReference type="PROSITE" id="PS50042">
    <property type="entry name" value="CNMP_BINDING_3"/>
    <property type="match status" value="2"/>
</dbReference>
<dbReference type="Gene3D" id="2.60.120.10">
    <property type="entry name" value="Jelly Rolls"/>
    <property type="match status" value="2"/>
</dbReference>
<dbReference type="PROSITE" id="PS00888">
    <property type="entry name" value="CNMP_BINDING_1"/>
    <property type="match status" value="1"/>
</dbReference>
<dbReference type="PANTHER" id="PTHR11635">
    <property type="entry name" value="CAMP-DEPENDENT PROTEIN KINASE REGULATORY CHAIN"/>
    <property type="match status" value="1"/>
</dbReference>
<reference evidence="2" key="1">
    <citation type="submission" date="2023-10" db="EMBL/GenBank/DDBJ databases">
        <authorList>
            <person name="Chen Y."/>
            <person name="Shah S."/>
            <person name="Dougan E. K."/>
            <person name="Thang M."/>
            <person name="Chan C."/>
        </authorList>
    </citation>
    <scope>NUCLEOTIDE SEQUENCE [LARGE SCALE GENOMIC DNA]</scope>
</reference>
<evidence type="ECO:0000259" key="1">
    <source>
        <dbReference type="PROSITE" id="PS50042"/>
    </source>
</evidence>
<dbReference type="InterPro" id="IPR014710">
    <property type="entry name" value="RmlC-like_jellyroll"/>
</dbReference>
<dbReference type="InterPro" id="IPR018488">
    <property type="entry name" value="cNMP-bd_CS"/>
</dbReference>
<keyword evidence="3" id="KW-1185">Reference proteome</keyword>
<feature type="non-terminal residue" evidence="2">
    <location>
        <position position="269"/>
    </location>
</feature>
<dbReference type="Proteomes" id="UP001189429">
    <property type="component" value="Unassembled WGS sequence"/>
</dbReference>
<name>A0ABN9WG19_9DINO</name>
<feature type="domain" description="Cyclic nucleotide-binding" evidence="1">
    <location>
        <begin position="12"/>
        <end position="134"/>
    </location>
</feature>
<feature type="domain" description="Cyclic nucleotide-binding" evidence="1">
    <location>
        <begin position="177"/>
        <end position="269"/>
    </location>
</feature>
<dbReference type="InterPro" id="IPR000595">
    <property type="entry name" value="cNMP-bd_dom"/>
</dbReference>
<dbReference type="PANTHER" id="PTHR11635:SF152">
    <property type="entry name" value="CAMP-DEPENDENT PROTEIN KINASE TYPE I REGULATORY SUBUNIT-RELATED"/>
    <property type="match status" value="1"/>
</dbReference>
<evidence type="ECO:0000313" key="3">
    <source>
        <dbReference type="Proteomes" id="UP001189429"/>
    </source>
</evidence>
<dbReference type="Pfam" id="PF00027">
    <property type="entry name" value="cNMP_binding"/>
    <property type="match status" value="2"/>
</dbReference>
<dbReference type="SUPFAM" id="SSF51206">
    <property type="entry name" value="cAMP-binding domain-like"/>
    <property type="match status" value="2"/>
</dbReference>
<dbReference type="InterPro" id="IPR018490">
    <property type="entry name" value="cNMP-bd_dom_sf"/>
</dbReference>
<dbReference type="InterPro" id="IPR050503">
    <property type="entry name" value="cAMP-dep_PK_reg_su-like"/>
</dbReference>